<evidence type="ECO:0008006" key="3">
    <source>
        <dbReference type="Google" id="ProtNLM"/>
    </source>
</evidence>
<evidence type="ECO:0000313" key="1">
    <source>
        <dbReference type="EMBL" id="BCO28120.1"/>
    </source>
</evidence>
<accession>A0ABM7MP77</accession>
<evidence type="ECO:0000313" key="2">
    <source>
        <dbReference type="Proteomes" id="UP000824366"/>
    </source>
</evidence>
<name>A0ABM7MP77_9BURK</name>
<dbReference type="RefSeq" id="WP_223904107.1">
    <property type="nucleotide sequence ID" value="NZ_AP024238.1"/>
</dbReference>
<dbReference type="InterPro" id="IPR036890">
    <property type="entry name" value="HATPase_C_sf"/>
</dbReference>
<organism evidence="1 2">
    <name type="scientific">Rhodoferax lithotrophicus</name>
    <dbReference type="NCBI Taxonomy" id="2798804"/>
    <lineage>
        <taxon>Bacteria</taxon>
        <taxon>Pseudomonadati</taxon>
        <taxon>Pseudomonadota</taxon>
        <taxon>Betaproteobacteria</taxon>
        <taxon>Burkholderiales</taxon>
        <taxon>Comamonadaceae</taxon>
        <taxon>Rhodoferax</taxon>
    </lineage>
</organism>
<dbReference type="Gene3D" id="3.30.565.10">
    <property type="entry name" value="Histidine kinase-like ATPase, C-terminal domain"/>
    <property type="match status" value="1"/>
</dbReference>
<gene>
    <name evidence="1" type="ORF">MIZ03_3017</name>
</gene>
<protein>
    <recommendedName>
        <fullName evidence="3">Histidine kinase/HSP90-like ATPase domain-containing protein</fullName>
    </recommendedName>
</protein>
<reference evidence="1 2" key="1">
    <citation type="journal article" date="2021" name="Microbiol. Spectr.">
        <title>A Single Bacterium Capable of Oxidation and Reduction of Iron at Circumneutral pH.</title>
        <authorList>
            <person name="Kato S."/>
            <person name="Ohkuma M."/>
        </authorList>
    </citation>
    <scope>NUCLEOTIDE SEQUENCE [LARGE SCALE GENOMIC DNA]</scope>
    <source>
        <strain evidence="1 2">MIZ03</strain>
    </source>
</reference>
<sequence length="77" mass="8223">MACPWNPRARAHACPQAVRILYGSAITLHSTETDATVTIHNTGPHISAELIEQIFDYGVSDQAESGANGNRGQGLFS</sequence>
<proteinExistence type="predicted"/>
<dbReference type="Proteomes" id="UP000824366">
    <property type="component" value="Chromosome"/>
</dbReference>
<keyword evidence="2" id="KW-1185">Reference proteome</keyword>
<dbReference type="SUPFAM" id="SSF55874">
    <property type="entry name" value="ATPase domain of HSP90 chaperone/DNA topoisomerase II/histidine kinase"/>
    <property type="match status" value="1"/>
</dbReference>
<dbReference type="EMBL" id="AP024238">
    <property type="protein sequence ID" value="BCO28120.1"/>
    <property type="molecule type" value="Genomic_DNA"/>
</dbReference>